<protein>
    <submittedName>
        <fullName evidence="1">Uncharacterized protein</fullName>
    </submittedName>
</protein>
<dbReference type="EMBL" id="CM009293">
    <property type="protein sequence ID" value="PNT40194.1"/>
    <property type="molecule type" value="Genomic_DNA"/>
</dbReference>
<evidence type="ECO:0000313" key="1">
    <source>
        <dbReference type="EMBL" id="PNT40194.1"/>
    </source>
</evidence>
<dbReference type="InParanoid" id="A0A2K2ARP2"/>
<organism evidence="1 2">
    <name type="scientific">Populus trichocarpa</name>
    <name type="common">Western balsam poplar</name>
    <name type="synonym">Populus balsamifera subsp. trichocarpa</name>
    <dbReference type="NCBI Taxonomy" id="3694"/>
    <lineage>
        <taxon>Eukaryota</taxon>
        <taxon>Viridiplantae</taxon>
        <taxon>Streptophyta</taxon>
        <taxon>Embryophyta</taxon>
        <taxon>Tracheophyta</taxon>
        <taxon>Spermatophyta</taxon>
        <taxon>Magnoliopsida</taxon>
        <taxon>eudicotyledons</taxon>
        <taxon>Gunneridae</taxon>
        <taxon>Pentapetalae</taxon>
        <taxon>rosids</taxon>
        <taxon>fabids</taxon>
        <taxon>Malpighiales</taxon>
        <taxon>Salicaceae</taxon>
        <taxon>Saliceae</taxon>
        <taxon>Populus</taxon>
    </lineage>
</organism>
<evidence type="ECO:0000313" key="2">
    <source>
        <dbReference type="Proteomes" id="UP000006729"/>
    </source>
</evidence>
<keyword evidence="2" id="KW-1185">Reference proteome</keyword>
<name>A0A2K2ARP2_POPTR</name>
<sequence length="78" mass="9335">MCVRVEFHALLFSYACRAVPSLNTKFYQIEGREFRIENNLNCLSNTLFFTSWFYFPLKCRACELNFFKVVLLYAFILL</sequence>
<dbReference type="AlphaFoldDB" id="A0A2K2ARP2"/>
<accession>A0A2K2ARP2</accession>
<gene>
    <name evidence="1" type="ORF">POPTR_004G083600</name>
</gene>
<proteinExistence type="predicted"/>
<reference evidence="1 2" key="1">
    <citation type="journal article" date="2006" name="Science">
        <title>The genome of black cottonwood, Populus trichocarpa (Torr. &amp; Gray).</title>
        <authorList>
            <person name="Tuskan G.A."/>
            <person name="Difazio S."/>
            <person name="Jansson S."/>
            <person name="Bohlmann J."/>
            <person name="Grigoriev I."/>
            <person name="Hellsten U."/>
            <person name="Putnam N."/>
            <person name="Ralph S."/>
            <person name="Rombauts S."/>
            <person name="Salamov A."/>
            <person name="Schein J."/>
            <person name="Sterck L."/>
            <person name="Aerts A."/>
            <person name="Bhalerao R.R."/>
            <person name="Bhalerao R.P."/>
            <person name="Blaudez D."/>
            <person name="Boerjan W."/>
            <person name="Brun A."/>
            <person name="Brunner A."/>
            <person name="Busov V."/>
            <person name="Campbell M."/>
            <person name="Carlson J."/>
            <person name="Chalot M."/>
            <person name="Chapman J."/>
            <person name="Chen G.L."/>
            <person name="Cooper D."/>
            <person name="Coutinho P.M."/>
            <person name="Couturier J."/>
            <person name="Covert S."/>
            <person name="Cronk Q."/>
            <person name="Cunningham R."/>
            <person name="Davis J."/>
            <person name="Degroeve S."/>
            <person name="Dejardin A."/>
            <person name="Depamphilis C."/>
            <person name="Detter J."/>
            <person name="Dirks B."/>
            <person name="Dubchak I."/>
            <person name="Duplessis S."/>
            <person name="Ehlting J."/>
            <person name="Ellis B."/>
            <person name="Gendler K."/>
            <person name="Goodstein D."/>
            <person name="Gribskov M."/>
            <person name="Grimwood J."/>
            <person name="Groover A."/>
            <person name="Gunter L."/>
            <person name="Hamberger B."/>
            <person name="Heinze B."/>
            <person name="Helariutta Y."/>
            <person name="Henrissat B."/>
            <person name="Holligan D."/>
            <person name="Holt R."/>
            <person name="Huang W."/>
            <person name="Islam-Faridi N."/>
            <person name="Jones S."/>
            <person name="Jones-Rhoades M."/>
            <person name="Jorgensen R."/>
            <person name="Joshi C."/>
            <person name="Kangasjarvi J."/>
            <person name="Karlsson J."/>
            <person name="Kelleher C."/>
            <person name="Kirkpatrick R."/>
            <person name="Kirst M."/>
            <person name="Kohler A."/>
            <person name="Kalluri U."/>
            <person name="Larimer F."/>
            <person name="Leebens-Mack J."/>
            <person name="Leple J.C."/>
            <person name="Locascio P."/>
            <person name="Lou Y."/>
            <person name="Lucas S."/>
            <person name="Martin F."/>
            <person name="Montanini B."/>
            <person name="Napoli C."/>
            <person name="Nelson D.R."/>
            <person name="Nelson C."/>
            <person name="Nieminen K."/>
            <person name="Nilsson O."/>
            <person name="Pereda V."/>
            <person name="Peter G."/>
            <person name="Philippe R."/>
            <person name="Pilate G."/>
            <person name="Poliakov A."/>
            <person name="Razumovskaya J."/>
            <person name="Richardson P."/>
            <person name="Rinaldi C."/>
            <person name="Ritland K."/>
            <person name="Rouze P."/>
            <person name="Ryaboy D."/>
            <person name="Schmutz J."/>
            <person name="Schrader J."/>
            <person name="Segerman B."/>
            <person name="Shin H."/>
            <person name="Siddiqui A."/>
            <person name="Sterky F."/>
            <person name="Terry A."/>
            <person name="Tsai C.J."/>
            <person name="Uberbacher E."/>
            <person name="Unneberg P."/>
            <person name="Vahala J."/>
            <person name="Wall K."/>
            <person name="Wessler S."/>
            <person name="Yang G."/>
            <person name="Yin T."/>
            <person name="Douglas C."/>
            <person name="Marra M."/>
            <person name="Sandberg G."/>
            <person name="Van de Peer Y."/>
            <person name="Rokhsar D."/>
        </authorList>
    </citation>
    <scope>NUCLEOTIDE SEQUENCE [LARGE SCALE GENOMIC DNA]</scope>
    <source>
        <strain evidence="2">cv. Nisqually</strain>
    </source>
</reference>
<dbReference type="Proteomes" id="UP000006729">
    <property type="component" value="Chromosome 4"/>
</dbReference>